<accession>A0A5D0R950</accession>
<keyword evidence="1" id="KW-0808">Transferase</keyword>
<dbReference type="Proteomes" id="UP000323720">
    <property type="component" value="Unassembled WGS sequence"/>
</dbReference>
<dbReference type="RefSeq" id="WP_148404083.1">
    <property type="nucleotide sequence ID" value="NZ_VSKK01000002.1"/>
</dbReference>
<dbReference type="AlphaFoldDB" id="A0A5D0R950"/>
<gene>
    <name evidence="1" type="ORF">ES674_11035</name>
</gene>
<dbReference type="Gene3D" id="3.40.50.2000">
    <property type="entry name" value="Glycogen Phosphorylase B"/>
    <property type="match status" value="1"/>
</dbReference>
<evidence type="ECO:0000313" key="2">
    <source>
        <dbReference type="Proteomes" id="UP000323720"/>
    </source>
</evidence>
<protein>
    <submittedName>
        <fullName evidence="1">Glycosyltransferase family 4 protein</fullName>
    </submittedName>
</protein>
<comment type="caution">
    <text evidence="1">The sequence shown here is derived from an EMBL/GenBank/DDBJ whole genome shotgun (WGS) entry which is preliminary data.</text>
</comment>
<dbReference type="OrthoDB" id="9807209at2"/>
<reference evidence="1 2" key="1">
    <citation type="submission" date="2019-08" db="EMBL/GenBank/DDBJ databases">
        <title>Genomes of Antarctic Bizionia species.</title>
        <authorList>
            <person name="Bowman J.P."/>
        </authorList>
    </citation>
    <scope>NUCLEOTIDE SEQUENCE [LARGE SCALE GENOMIC DNA]</scope>
    <source>
        <strain evidence="1 2">ADA-4</strain>
    </source>
</reference>
<proteinExistence type="predicted"/>
<keyword evidence="2" id="KW-1185">Reference proteome</keyword>
<organism evidence="1 2">
    <name type="scientific">Bizionia myxarmorum</name>
    <dbReference type="NCBI Taxonomy" id="291186"/>
    <lineage>
        <taxon>Bacteria</taxon>
        <taxon>Pseudomonadati</taxon>
        <taxon>Bacteroidota</taxon>
        <taxon>Flavobacteriia</taxon>
        <taxon>Flavobacteriales</taxon>
        <taxon>Flavobacteriaceae</taxon>
        <taxon>Bizionia</taxon>
    </lineage>
</organism>
<name>A0A5D0R950_9FLAO</name>
<dbReference type="SUPFAM" id="SSF53756">
    <property type="entry name" value="UDP-Glycosyltransferase/glycogen phosphorylase"/>
    <property type="match status" value="1"/>
</dbReference>
<dbReference type="Pfam" id="PF13692">
    <property type="entry name" value="Glyco_trans_1_4"/>
    <property type="match status" value="1"/>
</dbReference>
<dbReference type="GO" id="GO:0016740">
    <property type="term" value="F:transferase activity"/>
    <property type="evidence" value="ECO:0007669"/>
    <property type="project" value="UniProtKB-KW"/>
</dbReference>
<sequence>MIKKLVIIGCVWPEPKSSAAGTRMLQLMNLFLSENYQITFATTTSKTENAFDLSTLGIAEVAITLNDASFDDFIISENPEIVLFDRFLTEEQFGWRVSENCPNALRLLDTEDLHGLRKARELAFKASDSDYKKYLINDTSKREIASIYRCDLSLIISEAEIDLLQNYFKVEHALIYYLPFLLEPISEENSATLPEFNFRANFITIGNFFHKPNYQLVLYLKEVIWPQIRKRLPQAELHIYGAYTSQKVLQLHKKQDGFLVKGSAEHVHEVMQQARICLAPLQYGAGLKGKLIDAMQNGTPCVMSTIAAEGLFSNLEPNGFISDDSKEFIENAVSLYTDASIWKSKQENGYYIINKRFNKALFETHFISAINSVLLDLETHRHNNFTGQMLQHQSLQSTKFMSKWIELKNK</sequence>
<dbReference type="CDD" id="cd03801">
    <property type="entry name" value="GT4_PimA-like"/>
    <property type="match status" value="1"/>
</dbReference>
<evidence type="ECO:0000313" key="1">
    <source>
        <dbReference type="EMBL" id="TYB77208.1"/>
    </source>
</evidence>
<dbReference type="EMBL" id="VSKK01000002">
    <property type="protein sequence ID" value="TYB77208.1"/>
    <property type="molecule type" value="Genomic_DNA"/>
</dbReference>